<dbReference type="GO" id="GO:0006355">
    <property type="term" value="P:regulation of DNA-templated transcription"/>
    <property type="evidence" value="ECO:0007669"/>
    <property type="project" value="InterPro"/>
</dbReference>
<dbReference type="EMBL" id="ANNX02000020">
    <property type="protein sequence ID" value="KYC42033.1"/>
    <property type="molecule type" value="Genomic_DNA"/>
</dbReference>
<dbReference type="Proteomes" id="UP000076925">
    <property type="component" value="Unassembled WGS sequence"/>
</dbReference>
<evidence type="ECO:0000256" key="1">
    <source>
        <dbReference type="SAM" id="Coils"/>
    </source>
</evidence>
<keyword evidence="4" id="KW-1185">Reference proteome</keyword>
<feature type="coiled-coil region" evidence="1">
    <location>
        <begin position="59"/>
        <end position="86"/>
    </location>
</feature>
<proteinExistence type="predicted"/>
<evidence type="ECO:0000259" key="2">
    <source>
        <dbReference type="Pfam" id="PF01402"/>
    </source>
</evidence>
<dbReference type="InterPro" id="IPR002145">
    <property type="entry name" value="CopG"/>
</dbReference>
<reference evidence="3 4" key="1">
    <citation type="journal article" date="2013" name="Genome Biol. Evol.">
        <title>Genomes of Stigonematalean cyanobacteria (subsection V) and the evolution of oxygenic photosynthesis from prokaryotes to plastids.</title>
        <authorList>
            <person name="Dagan T."/>
            <person name="Roettger M."/>
            <person name="Stucken K."/>
            <person name="Landan G."/>
            <person name="Koch R."/>
            <person name="Major P."/>
            <person name="Gould S.B."/>
            <person name="Goremykin V.V."/>
            <person name="Rippka R."/>
            <person name="Tandeau de Marsac N."/>
            <person name="Gugger M."/>
            <person name="Lockhart P.J."/>
            <person name="Allen J.F."/>
            <person name="Brune I."/>
            <person name="Maus I."/>
            <person name="Puhler A."/>
            <person name="Martin W.F."/>
        </authorList>
    </citation>
    <scope>NUCLEOTIDE SEQUENCE [LARGE SCALE GENOMIC DNA]</scope>
    <source>
        <strain evidence="3 4">PCC 7110</strain>
    </source>
</reference>
<evidence type="ECO:0000313" key="3">
    <source>
        <dbReference type="EMBL" id="KYC42033.1"/>
    </source>
</evidence>
<name>A0A139XBK7_9CYAN</name>
<protein>
    <recommendedName>
        <fullName evidence="2">Ribbon-helix-helix protein CopG domain-containing protein</fullName>
    </recommendedName>
</protein>
<gene>
    <name evidence="3" type="ORF">WA1_18695</name>
</gene>
<dbReference type="STRING" id="128403.WA1_18695"/>
<dbReference type="RefSeq" id="WP_017742057.1">
    <property type="nucleotide sequence ID" value="NZ_KQ976354.1"/>
</dbReference>
<comment type="caution">
    <text evidence="3">The sequence shown here is derived from an EMBL/GenBank/DDBJ whole genome shotgun (WGS) entry which is preliminary data.</text>
</comment>
<sequence length="86" mass="9771">MARKPSGDKLTNQIIVRVDDETKEAFMSRATAEGKSASEIIKEFIQSYLAREPQQVPDLIQIRADVEHLKEKVAILENEAQKKLYA</sequence>
<organism evidence="3 4">
    <name type="scientific">Scytonema hofmannii PCC 7110</name>
    <dbReference type="NCBI Taxonomy" id="128403"/>
    <lineage>
        <taxon>Bacteria</taxon>
        <taxon>Bacillati</taxon>
        <taxon>Cyanobacteriota</taxon>
        <taxon>Cyanophyceae</taxon>
        <taxon>Nostocales</taxon>
        <taxon>Scytonemataceae</taxon>
        <taxon>Scytonema</taxon>
    </lineage>
</organism>
<dbReference type="OrthoDB" id="518041at2"/>
<keyword evidence="1" id="KW-0175">Coiled coil</keyword>
<dbReference type="SUPFAM" id="SSF47598">
    <property type="entry name" value="Ribbon-helix-helix"/>
    <property type="match status" value="1"/>
</dbReference>
<dbReference type="Pfam" id="PF01402">
    <property type="entry name" value="RHH_1"/>
    <property type="match status" value="1"/>
</dbReference>
<accession>A0A139XBK7</accession>
<dbReference type="InterPro" id="IPR010985">
    <property type="entry name" value="Ribbon_hlx_hlx"/>
</dbReference>
<evidence type="ECO:0000313" key="4">
    <source>
        <dbReference type="Proteomes" id="UP000076925"/>
    </source>
</evidence>
<dbReference type="AlphaFoldDB" id="A0A139XBK7"/>
<feature type="domain" description="Ribbon-helix-helix protein CopG" evidence="2">
    <location>
        <begin position="16"/>
        <end position="52"/>
    </location>
</feature>